<accession>A0A1J6HRS9</accession>
<name>A0A1J6HRS9_NICAT</name>
<organism evidence="2 3">
    <name type="scientific">Nicotiana attenuata</name>
    <name type="common">Coyote tobacco</name>
    <dbReference type="NCBI Taxonomy" id="49451"/>
    <lineage>
        <taxon>Eukaryota</taxon>
        <taxon>Viridiplantae</taxon>
        <taxon>Streptophyta</taxon>
        <taxon>Embryophyta</taxon>
        <taxon>Tracheophyta</taxon>
        <taxon>Spermatophyta</taxon>
        <taxon>Magnoliopsida</taxon>
        <taxon>eudicotyledons</taxon>
        <taxon>Gunneridae</taxon>
        <taxon>Pentapetalae</taxon>
        <taxon>asterids</taxon>
        <taxon>lamiids</taxon>
        <taxon>Solanales</taxon>
        <taxon>Solanaceae</taxon>
        <taxon>Nicotianoideae</taxon>
        <taxon>Nicotianeae</taxon>
        <taxon>Nicotiana</taxon>
    </lineage>
</organism>
<feature type="region of interest" description="Disordered" evidence="1">
    <location>
        <begin position="1"/>
        <end position="22"/>
    </location>
</feature>
<evidence type="ECO:0000256" key="1">
    <source>
        <dbReference type="SAM" id="MobiDB-lite"/>
    </source>
</evidence>
<reference evidence="2" key="1">
    <citation type="submission" date="2016-11" db="EMBL/GenBank/DDBJ databases">
        <title>The genome of Nicotiana attenuata.</title>
        <authorList>
            <person name="Xu S."/>
            <person name="Brockmoeller T."/>
            <person name="Gaquerel E."/>
            <person name="Navarro A."/>
            <person name="Kuhl H."/>
            <person name="Gase K."/>
            <person name="Ling Z."/>
            <person name="Zhou W."/>
            <person name="Kreitzer C."/>
            <person name="Stanke M."/>
            <person name="Tang H."/>
            <person name="Lyons E."/>
            <person name="Pandey P."/>
            <person name="Pandey S.P."/>
            <person name="Timmermann B."/>
            <person name="Baldwin I.T."/>
        </authorList>
    </citation>
    <scope>NUCLEOTIDE SEQUENCE [LARGE SCALE GENOMIC DNA]</scope>
    <source>
        <strain evidence="2">UT</strain>
    </source>
</reference>
<evidence type="ECO:0000313" key="2">
    <source>
        <dbReference type="EMBL" id="OIS95652.1"/>
    </source>
</evidence>
<dbReference type="InterPro" id="IPR040256">
    <property type="entry name" value="At4g02000-like"/>
</dbReference>
<sequence length="259" mass="29855">MKTTVGKNRAMAPYGSRGNDQGVSKPSFVAAVQAKLPVLNDGTSSIEIRHGTYLGKPAVFFTAQDYFVTLAQDCKLTLKDYNHILFKEYVDIGEAPMKILEWTTDFRPEEETSIVPVWILIHQLPWHLFRWQVISKLVSDVGVAVGPDQATYSKSRGNIAKIKVEIDLLKPRLDQIWLGFNLLDGTEDGRWLEIEYEKVPSYCLYCKLQGHLESQCRNKIRDERVKVQREEQYKREKESKIEKKSNDEEGYQIVTRKRG</sequence>
<dbReference type="Gramene" id="OIS95652">
    <property type="protein sequence ID" value="OIS95652"/>
    <property type="gene ID" value="A4A49_17679"/>
</dbReference>
<feature type="compositionally biased region" description="Basic and acidic residues" evidence="1">
    <location>
        <begin position="236"/>
        <end position="247"/>
    </location>
</feature>
<dbReference type="PANTHER" id="PTHR31286">
    <property type="entry name" value="GLYCINE-RICH CELL WALL STRUCTURAL PROTEIN 1.8-LIKE"/>
    <property type="match status" value="1"/>
</dbReference>
<dbReference type="PANTHER" id="PTHR31286:SF177">
    <property type="entry name" value="ENDONUCLEASE_EXONUCLEASE_PHOSPHATASE"/>
    <property type="match status" value="1"/>
</dbReference>
<dbReference type="OMA" id="WLEIEYE"/>
<comment type="caution">
    <text evidence="2">The sequence shown here is derived from an EMBL/GenBank/DDBJ whole genome shotgun (WGS) entry which is preliminary data.</text>
</comment>
<proteinExistence type="predicted"/>
<keyword evidence="3" id="KW-1185">Reference proteome</keyword>
<dbReference type="EMBL" id="MJEQ01037194">
    <property type="protein sequence ID" value="OIS95652.1"/>
    <property type="molecule type" value="Genomic_DNA"/>
</dbReference>
<feature type="region of interest" description="Disordered" evidence="1">
    <location>
        <begin position="236"/>
        <end position="259"/>
    </location>
</feature>
<dbReference type="AlphaFoldDB" id="A0A1J6HRS9"/>
<evidence type="ECO:0000313" key="3">
    <source>
        <dbReference type="Proteomes" id="UP000187609"/>
    </source>
</evidence>
<gene>
    <name evidence="2" type="ORF">A4A49_17679</name>
</gene>
<dbReference type="Proteomes" id="UP000187609">
    <property type="component" value="Unassembled WGS sequence"/>
</dbReference>
<protein>
    <submittedName>
        <fullName evidence="2">Uncharacterized protein</fullName>
    </submittedName>
</protein>